<dbReference type="EMBL" id="JBELPZ010000010">
    <property type="protein sequence ID" value="MFL9844950.1"/>
    <property type="molecule type" value="Genomic_DNA"/>
</dbReference>
<proteinExistence type="predicted"/>
<dbReference type="Proteomes" id="UP001629156">
    <property type="component" value="Unassembled WGS sequence"/>
</dbReference>
<dbReference type="SUPFAM" id="SSF53756">
    <property type="entry name" value="UDP-Glycosyltransferase/glycogen phosphorylase"/>
    <property type="match status" value="1"/>
</dbReference>
<organism evidence="1 2">
    <name type="scientific">Flavobacterium rhizosphaerae</name>
    <dbReference type="NCBI Taxonomy" id="3163298"/>
    <lineage>
        <taxon>Bacteria</taxon>
        <taxon>Pseudomonadati</taxon>
        <taxon>Bacteroidota</taxon>
        <taxon>Flavobacteriia</taxon>
        <taxon>Flavobacteriales</taxon>
        <taxon>Flavobacteriaceae</taxon>
        <taxon>Flavobacterium</taxon>
    </lineage>
</organism>
<accession>A0ABW8Z0K9</accession>
<dbReference type="EC" id="2.4.-.-" evidence="1"/>
<reference evidence="1 2" key="1">
    <citation type="submission" date="2024-06" db="EMBL/GenBank/DDBJ databases">
        <authorList>
            <person name="Kaempfer P."/>
            <person name="Viver T."/>
        </authorList>
    </citation>
    <scope>NUCLEOTIDE SEQUENCE [LARGE SCALE GENOMIC DNA]</scope>
    <source>
        <strain evidence="1 2">ST-119</strain>
    </source>
</reference>
<evidence type="ECO:0000313" key="2">
    <source>
        <dbReference type="Proteomes" id="UP001629156"/>
    </source>
</evidence>
<dbReference type="RefSeq" id="WP_408085210.1">
    <property type="nucleotide sequence ID" value="NZ_JBELPZ010000010.1"/>
</dbReference>
<keyword evidence="1" id="KW-0808">Transferase</keyword>
<dbReference type="Gene3D" id="3.40.50.2000">
    <property type="entry name" value="Glycogen Phosphorylase B"/>
    <property type="match status" value="2"/>
</dbReference>
<name>A0ABW8Z0K9_9FLAO</name>
<protein>
    <submittedName>
        <fullName evidence="1">Glycosyltransferase</fullName>
        <ecNumber evidence="1">2.4.-.-</ecNumber>
    </submittedName>
</protein>
<sequence length="378" mass="43183">MMNILFICGSLEPGKNGVGDYVRLFASELIKKNVNVSLLSLKDKNTTHILEDEQYIDNVYIKTLRIPQREKLNKLDKEKIFAFIKKTTPEWISLQFVPYAYHTKGIPLNLARTIKPFIINSNVHIMYHELWVEDKDIKGIFLSCLQKISIIMLKILLRPKISHTHVPLYMKRLRKIGIRSSSLPLFSNIKISNKMKNAHKVGDTNFTIGFFSQVTYRKEIFSFLSDLALDLSSHNIKANILIIGGNEDKVLNLVNEFEPFRDLFKEIISTGYLDENDISLALQQCDLGISPVPQHLLGKSGSVAGFFEHGIPVAAPFIKTRYSHLGIGFFENNLKEAIVIKPSFKSIKFAKKKALHARNIINPHAITLQFLEDINKYN</sequence>
<dbReference type="GO" id="GO:0016757">
    <property type="term" value="F:glycosyltransferase activity"/>
    <property type="evidence" value="ECO:0007669"/>
    <property type="project" value="UniProtKB-KW"/>
</dbReference>
<comment type="caution">
    <text evidence="1">The sequence shown here is derived from an EMBL/GenBank/DDBJ whole genome shotgun (WGS) entry which is preliminary data.</text>
</comment>
<keyword evidence="1" id="KW-0328">Glycosyltransferase</keyword>
<keyword evidence="2" id="KW-1185">Reference proteome</keyword>
<evidence type="ECO:0000313" key="1">
    <source>
        <dbReference type="EMBL" id="MFL9844950.1"/>
    </source>
</evidence>
<gene>
    <name evidence="1" type="ORF">ABS766_11025</name>
</gene>